<keyword evidence="2" id="KW-1185">Reference proteome</keyword>
<reference evidence="3" key="1">
    <citation type="submission" date="2022-11" db="UniProtKB">
        <authorList>
            <consortium name="WormBaseParasite"/>
        </authorList>
    </citation>
    <scope>IDENTIFICATION</scope>
</reference>
<dbReference type="WBParaSite" id="nRc.2.0.1.t28198-RA">
    <property type="protein sequence ID" value="nRc.2.0.1.t28198-RA"/>
    <property type="gene ID" value="nRc.2.0.1.g28198"/>
</dbReference>
<accession>A0A915JQ20</accession>
<protein>
    <submittedName>
        <fullName evidence="3">Uncharacterized protein</fullName>
    </submittedName>
</protein>
<feature type="compositionally biased region" description="Polar residues" evidence="1">
    <location>
        <begin position="1"/>
        <end position="10"/>
    </location>
</feature>
<dbReference type="AlphaFoldDB" id="A0A915JQ20"/>
<dbReference type="Proteomes" id="UP000887565">
    <property type="component" value="Unplaced"/>
</dbReference>
<organism evidence="2 3">
    <name type="scientific">Romanomermis culicivorax</name>
    <name type="common">Nematode worm</name>
    <dbReference type="NCBI Taxonomy" id="13658"/>
    <lineage>
        <taxon>Eukaryota</taxon>
        <taxon>Metazoa</taxon>
        <taxon>Ecdysozoa</taxon>
        <taxon>Nematoda</taxon>
        <taxon>Enoplea</taxon>
        <taxon>Dorylaimia</taxon>
        <taxon>Mermithida</taxon>
        <taxon>Mermithoidea</taxon>
        <taxon>Mermithidae</taxon>
        <taxon>Romanomermis</taxon>
    </lineage>
</organism>
<feature type="region of interest" description="Disordered" evidence="1">
    <location>
        <begin position="1"/>
        <end position="60"/>
    </location>
</feature>
<feature type="region of interest" description="Disordered" evidence="1">
    <location>
        <begin position="76"/>
        <end position="95"/>
    </location>
</feature>
<sequence>STTYDLNETGTGDHEVVIGDNNKDSSGTILTSAMTEAISKRRRRHSSSDYDSSDDENPLKHLKVHIEDSIKKFLAQNHESSRDHEKNSKKRKNLGFTQKSAEITWCGQGNRRQFEFNEQMLDDLHYLKSYVSRGSSSSQEKARQLIEDMDESILHHQKLIRIAN</sequence>
<feature type="compositionally biased region" description="Basic and acidic residues" evidence="1">
    <location>
        <begin position="11"/>
        <end position="23"/>
    </location>
</feature>
<name>A0A915JQ20_ROMCU</name>
<evidence type="ECO:0000313" key="2">
    <source>
        <dbReference type="Proteomes" id="UP000887565"/>
    </source>
</evidence>
<evidence type="ECO:0000256" key="1">
    <source>
        <dbReference type="SAM" id="MobiDB-lite"/>
    </source>
</evidence>
<evidence type="ECO:0000313" key="3">
    <source>
        <dbReference type="WBParaSite" id="nRc.2.0.1.t28198-RA"/>
    </source>
</evidence>
<feature type="compositionally biased region" description="Polar residues" evidence="1">
    <location>
        <begin position="24"/>
        <end position="34"/>
    </location>
</feature>
<proteinExistence type="predicted"/>